<reference evidence="2" key="1">
    <citation type="journal article" date="2020" name="mSystems">
        <title>Genome- and Community-Level Interaction Insights into Carbon Utilization and Element Cycling Functions of Hydrothermarchaeota in Hydrothermal Sediment.</title>
        <authorList>
            <person name="Zhou Z."/>
            <person name="Liu Y."/>
            <person name="Xu W."/>
            <person name="Pan J."/>
            <person name="Luo Z.H."/>
            <person name="Li M."/>
        </authorList>
    </citation>
    <scope>NUCLEOTIDE SEQUENCE</scope>
    <source>
        <strain evidence="2">HyVt-347</strain>
    </source>
</reference>
<dbReference type="NCBIfam" id="NF037995">
    <property type="entry name" value="TRAP_S1"/>
    <property type="match status" value="1"/>
</dbReference>
<dbReference type="EMBL" id="DRGN01000316">
    <property type="protein sequence ID" value="HEU02992.1"/>
    <property type="molecule type" value="Genomic_DNA"/>
</dbReference>
<dbReference type="Gene3D" id="3.40.190.10">
    <property type="entry name" value="Periplasmic binding protein-like II"/>
    <property type="match status" value="1"/>
</dbReference>
<dbReference type="Gene3D" id="3.40.190.170">
    <property type="entry name" value="Bacterial extracellular solute-binding protein, family 7"/>
    <property type="match status" value="1"/>
</dbReference>
<dbReference type="InterPro" id="IPR018389">
    <property type="entry name" value="DctP_fam"/>
</dbReference>
<evidence type="ECO:0000256" key="1">
    <source>
        <dbReference type="ARBA" id="ARBA00022729"/>
    </source>
</evidence>
<dbReference type="PANTHER" id="PTHR33376:SF5">
    <property type="entry name" value="EXTRACYTOPLASMIC SOLUTE RECEPTOR PROTEIN"/>
    <property type="match status" value="1"/>
</dbReference>
<dbReference type="InterPro" id="IPR009057">
    <property type="entry name" value="Homeodomain-like_sf"/>
</dbReference>
<evidence type="ECO:0008006" key="4">
    <source>
        <dbReference type="Google" id="ProtNLM"/>
    </source>
</evidence>
<dbReference type="InterPro" id="IPR038404">
    <property type="entry name" value="TRAP_DctP_sf"/>
</dbReference>
<sequence>MRPRGPRGLTETDGVLLGIPLSFERASMGIRTGISITLVEADRQRLEALVSDRNTSQKHVWRARIVLLSADGVGTNAIMAATGTSKTPVQRWQARFMEQGVAGLLREKTRTPGTAPVADERAAAIVAMTLKSPPETTHWTARAMAKAIGLTVSTVRNIWQAHGLAPHRWRAFKLSNGRAFAEKLHDVVGLYVAPPAHAMVLSIAEKSPVQALDRTAPGLPPDYADGITDSACIIGKKTTSCFLCLRPPLLKPRAGWESRRMARLLLLVNRAPTGWPRDIDTEANGVLMKRRDFLAGTALAATAGTLAAPSIARAQETFSWKMTNAYGPGSPYYVEGPGSPTDFCKKVAAMSDGRLTIQHFAAGELIPALEGFDAVQNGIVEMNAANAYFWAGKLPAAQYFTTVPFGMDVKGTNAWLYHGGGIDLWHELYEPLGMIAFPMGNTGVQMTGWFRKEINSLEDFSGLKMRIPGLAGKVYAKLGVNVQLLPGGEIFPALERGVIDAAEFVGPYQDRRLGLQKAAKYYYTTGWHEPNNVTELLIGKAAWDSLPADLQEIVKTAAFACNVESNAWCDATNAEAMKDLVDNFDVIAQPLPDAVVARLREVTQEVLEEGAAADPKTRKVHDAYMAFKSQYGDWAGTADEPLLPLLYKA</sequence>
<dbReference type="GO" id="GO:0055085">
    <property type="term" value="P:transmembrane transport"/>
    <property type="evidence" value="ECO:0007669"/>
    <property type="project" value="InterPro"/>
</dbReference>
<dbReference type="CDD" id="cd13604">
    <property type="entry name" value="PBP2_TRAP_ketoacid_lactate_like"/>
    <property type="match status" value="1"/>
</dbReference>
<dbReference type="SUPFAM" id="SSF46689">
    <property type="entry name" value="Homeodomain-like"/>
    <property type="match status" value="1"/>
</dbReference>
<evidence type="ECO:0000313" key="3">
    <source>
        <dbReference type="Proteomes" id="UP000885680"/>
    </source>
</evidence>
<proteinExistence type="predicted"/>
<evidence type="ECO:0000313" key="2">
    <source>
        <dbReference type="EMBL" id="HEU02992.1"/>
    </source>
</evidence>
<organism evidence="2 3">
    <name type="scientific">Aurantimonas coralicida</name>
    <dbReference type="NCBI Taxonomy" id="182270"/>
    <lineage>
        <taxon>Bacteria</taxon>
        <taxon>Pseudomonadati</taxon>
        <taxon>Pseudomonadota</taxon>
        <taxon>Alphaproteobacteria</taxon>
        <taxon>Hyphomicrobiales</taxon>
        <taxon>Aurantimonadaceae</taxon>
        <taxon>Aurantimonas</taxon>
    </lineage>
</organism>
<keyword evidence="1" id="KW-0732">Signal</keyword>
<dbReference type="Pfam" id="PF03480">
    <property type="entry name" value="DctP"/>
    <property type="match status" value="1"/>
</dbReference>
<protein>
    <recommendedName>
        <fullName evidence="4">TRAP transporter substrate-binding protein</fullName>
    </recommendedName>
</protein>
<dbReference type="Pfam" id="PF13565">
    <property type="entry name" value="HTH_32"/>
    <property type="match status" value="1"/>
</dbReference>
<name>A0A9C9NJL6_9HYPH</name>
<comment type="caution">
    <text evidence="2">The sequence shown here is derived from an EMBL/GenBank/DDBJ whole genome shotgun (WGS) entry which is preliminary data.</text>
</comment>
<dbReference type="Proteomes" id="UP000885680">
    <property type="component" value="Unassembled WGS sequence"/>
</dbReference>
<accession>A0A9C9NJL6</accession>
<dbReference type="AlphaFoldDB" id="A0A9C9NJL6"/>
<gene>
    <name evidence="2" type="ORF">ENH89_22285</name>
</gene>
<dbReference type="PANTHER" id="PTHR33376">
    <property type="match status" value="1"/>
</dbReference>